<proteinExistence type="predicted"/>
<gene>
    <name evidence="1" type="ORF">L21SP3_00506</name>
</gene>
<dbReference type="GO" id="GO:0016853">
    <property type="term" value="F:isomerase activity"/>
    <property type="evidence" value="ECO:0007669"/>
    <property type="project" value="UniProtKB-KW"/>
</dbReference>
<protein>
    <submittedName>
        <fullName evidence="1">Glucose-6-phosphate isomerase</fullName>
    </submittedName>
</protein>
<keyword evidence="2" id="KW-1185">Reference proteome</keyword>
<dbReference type="EMBL" id="CP019633">
    <property type="protein sequence ID" value="AQQ08717.1"/>
    <property type="molecule type" value="Genomic_DNA"/>
</dbReference>
<evidence type="ECO:0000313" key="1">
    <source>
        <dbReference type="EMBL" id="AQQ08717.1"/>
    </source>
</evidence>
<name>A0A1Q2HMM9_9BACT</name>
<evidence type="ECO:0000313" key="2">
    <source>
        <dbReference type="Proteomes" id="UP000188273"/>
    </source>
</evidence>
<keyword evidence="1" id="KW-0413">Isomerase</keyword>
<organism evidence="1 2">
    <name type="scientific">Sedimentisphaera cyanobacteriorum</name>
    <dbReference type="NCBI Taxonomy" id="1940790"/>
    <lineage>
        <taxon>Bacteria</taxon>
        <taxon>Pseudomonadati</taxon>
        <taxon>Planctomycetota</taxon>
        <taxon>Phycisphaerae</taxon>
        <taxon>Sedimentisphaerales</taxon>
        <taxon>Sedimentisphaeraceae</taxon>
        <taxon>Sedimentisphaera</taxon>
    </lineage>
</organism>
<dbReference type="Proteomes" id="UP000188273">
    <property type="component" value="Chromosome"/>
</dbReference>
<sequence length="315" mass="34951">MEIIFSGTGYSSSINVKSFSAARNIQILQSAKDVIYNCNKNRNEDKSPLRDFPYNQDNFDWIEKISEEYKVRGKKLLIIADSKEIGQIKALSAYSKFHSISLKAKSLEQTAEQAGKFTAENPQSGIIFIPAAASDSAPALLEKISNLDSQIFVFSESISDDIKNLESKKIVLKKMRIFSPLGLPGLLAGEFMQLDIGQLLSGARKIDSFLGREAPQKNPAAIFASVIYHSRPEKNGLKFGYSENSLHGICEMCKALMGNNLTRNAGNPLTFSFGIGETEQSDIRLVIDELSEYKLGMLIYFLQTASTMLKEFSNL</sequence>
<dbReference type="RefSeq" id="WP_077539196.1">
    <property type="nucleotide sequence ID" value="NZ_CP019633.1"/>
</dbReference>
<dbReference type="OrthoDB" id="9940324at2"/>
<dbReference type="KEGG" id="pbu:L21SP3_00506"/>
<dbReference type="STRING" id="1940790.L21SP3_00506"/>
<dbReference type="AlphaFoldDB" id="A0A1Q2HMM9"/>
<accession>A0A1Q2HMM9</accession>
<reference evidence="2" key="1">
    <citation type="submission" date="2017-02" db="EMBL/GenBank/DDBJ databases">
        <title>Comparative genomics and description of representatives of a novel lineage of planctomycetes thriving in anoxic sediments.</title>
        <authorList>
            <person name="Spring S."/>
            <person name="Bunk B."/>
            <person name="Sproer C."/>
            <person name="Klenk H.-P."/>
        </authorList>
    </citation>
    <scope>NUCLEOTIDE SEQUENCE [LARGE SCALE GENOMIC DNA]</scope>
    <source>
        <strain evidence="2">L21-RPul-D3</strain>
    </source>
</reference>